<proteinExistence type="inferred from homology"/>
<reference evidence="9" key="1">
    <citation type="journal article" date="2017" name="Nat. Microbiol.">
        <title>Global analysis of biosynthetic gene clusters reveals vast potential of secondary metabolite production in Penicillium species.</title>
        <authorList>
            <person name="Nielsen J.C."/>
            <person name="Grijseels S."/>
            <person name="Prigent S."/>
            <person name="Ji B."/>
            <person name="Dainat J."/>
            <person name="Nielsen K.F."/>
            <person name="Frisvad J.C."/>
            <person name="Workman M."/>
            <person name="Nielsen J."/>
        </authorList>
    </citation>
    <scope>NUCLEOTIDE SEQUENCE [LARGE SCALE GENOMIC DNA]</scope>
    <source>
        <strain evidence="9">IBT 31811</strain>
    </source>
</reference>
<comment type="caution">
    <text evidence="8">The sequence shown here is derived from an EMBL/GenBank/DDBJ whole genome shotgun (WGS) entry which is preliminary data.</text>
</comment>
<protein>
    <recommendedName>
        <fullName evidence="10">Cytochrome P450</fullName>
    </recommendedName>
</protein>
<dbReference type="CDD" id="cd11040">
    <property type="entry name" value="CYP7_CYP8-like"/>
    <property type="match status" value="1"/>
</dbReference>
<dbReference type="EMBL" id="MDYN01000016">
    <property type="protein sequence ID" value="OQD83552.1"/>
    <property type="molecule type" value="Genomic_DNA"/>
</dbReference>
<dbReference type="InterPro" id="IPR053007">
    <property type="entry name" value="CYP450_monoxygenase_sec-met"/>
</dbReference>
<gene>
    <name evidence="8" type="ORF">PENANT_c016G03031</name>
</gene>
<dbReference type="GO" id="GO:0005506">
    <property type="term" value="F:iron ion binding"/>
    <property type="evidence" value="ECO:0007669"/>
    <property type="project" value="InterPro"/>
</dbReference>
<evidence type="ECO:0000256" key="6">
    <source>
        <dbReference type="PIRSR" id="PIRSR602403-1"/>
    </source>
</evidence>
<dbReference type="GO" id="GO:0020037">
    <property type="term" value="F:heme binding"/>
    <property type="evidence" value="ECO:0007669"/>
    <property type="project" value="InterPro"/>
</dbReference>
<dbReference type="InterPro" id="IPR036396">
    <property type="entry name" value="Cyt_P450_sf"/>
</dbReference>
<dbReference type="PANTHER" id="PTHR47582:SF1">
    <property type="entry name" value="P450, PUTATIVE (EUROFUNG)-RELATED"/>
    <property type="match status" value="1"/>
</dbReference>
<evidence type="ECO:0000256" key="3">
    <source>
        <dbReference type="ARBA" id="ARBA00022723"/>
    </source>
</evidence>
<dbReference type="PANTHER" id="PTHR47582">
    <property type="entry name" value="P450, PUTATIVE (EUROFUNG)-RELATED"/>
    <property type="match status" value="1"/>
</dbReference>
<dbReference type="GO" id="GO:0016705">
    <property type="term" value="F:oxidoreductase activity, acting on paired donors, with incorporation or reduction of molecular oxygen"/>
    <property type="evidence" value="ECO:0007669"/>
    <property type="project" value="InterPro"/>
</dbReference>
<keyword evidence="7" id="KW-1133">Transmembrane helix</keyword>
<sequence>MLDVTLIISVGVALLLGYVLVNRKNKHQPLEPPLISSSIPVIGHLAAFIYYGLEYFASQSAKIPLPAFSLDMLFNKVYVIKSPELVSAVRRNHRSMSLEPLLTRTSECAGGITGPGLELLRGKESQGQGLGHHTVTTMRPTLLGQGLDEMNTKMMECVQKSVQELRTHRGTIDIYQWCTLAMTIASTDAIYGPLNPYKQRKVRDSYWEIENNLSYLMMDFAPWLIARKAWKGREYLSHAFLEYYEADGHLNSSQLAYTRWKTQLDGGARLEDIARLEAVMGLGILSNTVPSSYWAIFDLFSRPELLKQARDEIRQHAMSVNAEGLHTVDLAAVQEKCPLLLACLQETLRLRSNSAQLRVMFEDTMLGESCLVKAGSILLMPSAVINRSESAWGNDAESFDPQRFIDPEDRRTKASGFMSFGASPHICAGRHFATGEIIALMTMLILQFDICPVGGEWVEPPINVNAVAASLSPPIGQTPVNISEREEFKGVEWNYRLTPGKGRHGLIIG</sequence>
<dbReference type="InterPro" id="IPR001128">
    <property type="entry name" value="Cyt_P450"/>
</dbReference>
<comment type="cofactor">
    <cofactor evidence="1 6">
        <name>heme</name>
        <dbReference type="ChEBI" id="CHEBI:30413"/>
    </cofactor>
</comment>
<accession>A0A1V6Q3U3</accession>
<evidence type="ECO:0000313" key="8">
    <source>
        <dbReference type="EMBL" id="OQD83552.1"/>
    </source>
</evidence>
<feature type="binding site" description="axial binding residue" evidence="6">
    <location>
        <position position="427"/>
    </location>
    <ligand>
        <name>heme</name>
        <dbReference type="ChEBI" id="CHEBI:30413"/>
    </ligand>
    <ligandPart>
        <name>Fe</name>
        <dbReference type="ChEBI" id="CHEBI:18248"/>
    </ligandPart>
</feature>
<name>A0A1V6Q3U3_9EURO</name>
<organism evidence="8 9">
    <name type="scientific">Penicillium antarcticum</name>
    <dbReference type="NCBI Taxonomy" id="416450"/>
    <lineage>
        <taxon>Eukaryota</taxon>
        <taxon>Fungi</taxon>
        <taxon>Dikarya</taxon>
        <taxon>Ascomycota</taxon>
        <taxon>Pezizomycotina</taxon>
        <taxon>Eurotiomycetes</taxon>
        <taxon>Eurotiomycetidae</taxon>
        <taxon>Eurotiales</taxon>
        <taxon>Aspergillaceae</taxon>
        <taxon>Penicillium</taxon>
    </lineage>
</organism>
<keyword evidence="6" id="KW-0349">Heme</keyword>
<dbReference type="GO" id="GO:0004497">
    <property type="term" value="F:monooxygenase activity"/>
    <property type="evidence" value="ECO:0007669"/>
    <property type="project" value="InterPro"/>
</dbReference>
<keyword evidence="3 6" id="KW-0479">Metal-binding</keyword>
<dbReference type="AlphaFoldDB" id="A0A1V6Q3U3"/>
<evidence type="ECO:0000256" key="5">
    <source>
        <dbReference type="ARBA" id="ARBA00023004"/>
    </source>
</evidence>
<dbReference type="PRINTS" id="PR00465">
    <property type="entry name" value="EP450IV"/>
</dbReference>
<evidence type="ECO:0008006" key="10">
    <source>
        <dbReference type="Google" id="ProtNLM"/>
    </source>
</evidence>
<evidence type="ECO:0000256" key="2">
    <source>
        <dbReference type="ARBA" id="ARBA00010617"/>
    </source>
</evidence>
<dbReference type="InterPro" id="IPR002403">
    <property type="entry name" value="Cyt_P450_E_grp-IV"/>
</dbReference>
<comment type="similarity">
    <text evidence="2">Belongs to the cytochrome P450 family.</text>
</comment>
<evidence type="ECO:0000256" key="7">
    <source>
        <dbReference type="SAM" id="Phobius"/>
    </source>
</evidence>
<dbReference type="Proteomes" id="UP000191672">
    <property type="component" value="Unassembled WGS sequence"/>
</dbReference>
<feature type="transmembrane region" description="Helical" evidence="7">
    <location>
        <begin position="34"/>
        <end position="53"/>
    </location>
</feature>
<dbReference type="STRING" id="416450.A0A1V6Q3U3"/>
<feature type="transmembrane region" description="Helical" evidence="7">
    <location>
        <begin position="6"/>
        <end position="22"/>
    </location>
</feature>
<dbReference type="Pfam" id="PF00067">
    <property type="entry name" value="p450"/>
    <property type="match status" value="1"/>
</dbReference>
<dbReference type="GO" id="GO:0043386">
    <property type="term" value="P:mycotoxin biosynthetic process"/>
    <property type="evidence" value="ECO:0007669"/>
    <property type="project" value="UniProtKB-ARBA"/>
</dbReference>
<keyword evidence="5 6" id="KW-0408">Iron</keyword>
<dbReference type="SUPFAM" id="SSF48264">
    <property type="entry name" value="Cytochrome P450"/>
    <property type="match status" value="1"/>
</dbReference>
<evidence type="ECO:0000313" key="9">
    <source>
        <dbReference type="Proteomes" id="UP000191672"/>
    </source>
</evidence>
<dbReference type="OrthoDB" id="3366823at2759"/>
<keyword evidence="7" id="KW-0472">Membrane</keyword>
<keyword evidence="9" id="KW-1185">Reference proteome</keyword>
<keyword evidence="7" id="KW-0812">Transmembrane</keyword>
<keyword evidence="4" id="KW-0560">Oxidoreductase</keyword>
<evidence type="ECO:0000256" key="1">
    <source>
        <dbReference type="ARBA" id="ARBA00001971"/>
    </source>
</evidence>
<dbReference type="Gene3D" id="1.10.630.10">
    <property type="entry name" value="Cytochrome P450"/>
    <property type="match status" value="1"/>
</dbReference>
<evidence type="ECO:0000256" key="4">
    <source>
        <dbReference type="ARBA" id="ARBA00023002"/>
    </source>
</evidence>